<organism evidence="2 3">
    <name type="scientific">Mycobacterium intracellulare subsp. chimaera</name>
    <dbReference type="NCBI Taxonomy" id="222805"/>
    <lineage>
        <taxon>Bacteria</taxon>
        <taxon>Bacillati</taxon>
        <taxon>Actinomycetota</taxon>
        <taxon>Actinomycetes</taxon>
        <taxon>Mycobacteriales</taxon>
        <taxon>Mycobacteriaceae</taxon>
        <taxon>Mycobacterium</taxon>
        <taxon>Mycobacterium avium complex (MAC)</taxon>
    </lineage>
</organism>
<gene>
    <name evidence="2" type="ORF">QRB35_22070</name>
</gene>
<evidence type="ECO:0000313" key="2">
    <source>
        <dbReference type="EMBL" id="MDM3928701.1"/>
    </source>
</evidence>
<dbReference type="Proteomes" id="UP001529272">
    <property type="component" value="Unassembled WGS sequence"/>
</dbReference>
<keyword evidence="1" id="KW-1133">Transmembrane helix</keyword>
<reference evidence="2 3" key="2">
    <citation type="submission" date="2023-06" db="EMBL/GenBank/DDBJ databases">
        <title>Itaconate inhibition of nontuberculous mycobacteria.</title>
        <authorList>
            <person name="Breen P."/>
            <person name="Zimbric M."/>
            <person name="Caverly L."/>
        </authorList>
    </citation>
    <scope>NUCLEOTIDE SEQUENCE [LARGE SCALE GENOMIC DNA]</scope>
    <source>
        <strain evidence="2 3">FLAC1071</strain>
    </source>
</reference>
<proteinExistence type="predicted"/>
<keyword evidence="1" id="KW-0812">Transmembrane</keyword>
<reference evidence="3" key="1">
    <citation type="submission" date="2023-06" db="EMBL/GenBank/DDBJ databases">
        <title>Itaconate inhibition of nontuberculous mycobacteria.</title>
        <authorList>
            <person name="Spilker T."/>
        </authorList>
    </citation>
    <scope>NUCLEOTIDE SEQUENCE [LARGE SCALE GENOMIC DNA]</scope>
    <source>
        <strain evidence="3">FLAC1071</strain>
    </source>
</reference>
<protein>
    <submittedName>
        <fullName evidence="2">Conjugal transfer protein</fullName>
    </submittedName>
</protein>
<accession>A0ABT7P5Z2</accession>
<evidence type="ECO:0000313" key="3">
    <source>
        <dbReference type="Proteomes" id="UP001529272"/>
    </source>
</evidence>
<keyword evidence="3" id="KW-1185">Reference proteome</keyword>
<keyword evidence="1" id="KW-0472">Membrane</keyword>
<dbReference type="EMBL" id="JASZZX010000025">
    <property type="protein sequence ID" value="MDM3928701.1"/>
    <property type="molecule type" value="Genomic_DNA"/>
</dbReference>
<name>A0ABT7P5Z2_MYCIT</name>
<comment type="caution">
    <text evidence="2">The sequence shown here is derived from an EMBL/GenBank/DDBJ whole genome shotgun (WGS) entry which is preliminary data.</text>
</comment>
<sequence>MAIRIPRIQPTERAIKWGFNATVAAAWTALVLTVMLGAAVLLHKDQRPIDVQREINKFTKSQFFAQNFFLVWAGGDPKDAEKLASMTALPGQPDLNPDPFTVLYINASDVKATPADAQTEWEWVLGATIVLPNAGTSTRTYYKVTILESAGSFKALQWPRPVNDTARNFEVKPYYTIGTATTGPLGTTVSNFMKAYYTAGNAGVLGRFVTTNFTDTPIAASPYTSVDVKEIQLSKDSVDPSQARPGDAVYARVTAKAADGEKTYNIIDATLKLTLSPNKQWLVDNFVSPLHFGNVSLK</sequence>
<dbReference type="RefSeq" id="WP_069954179.1">
    <property type="nucleotide sequence ID" value="NZ_CP012886.2"/>
</dbReference>
<evidence type="ECO:0000256" key="1">
    <source>
        <dbReference type="SAM" id="Phobius"/>
    </source>
</evidence>
<feature type="transmembrane region" description="Helical" evidence="1">
    <location>
        <begin position="21"/>
        <end position="42"/>
    </location>
</feature>